<keyword evidence="2" id="KW-0812">Transmembrane</keyword>
<proteinExistence type="predicted"/>
<evidence type="ECO:0000256" key="2">
    <source>
        <dbReference type="SAM" id="Phobius"/>
    </source>
</evidence>
<dbReference type="EMBL" id="GG738905">
    <property type="protein sequence ID" value="EFC38777.1"/>
    <property type="molecule type" value="Genomic_DNA"/>
</dbReference>
<evidence type="ECO:0000313" key="3">
    <source>
        <dbReference type="EMBL" id="EFC38777.1"/>
    </source>
</evidence>
<dbReference type="GeneID" id="8858423"/>
<dbReference type="InParanoid" id="D2VWZ6"/>
<feature type="transmembrane region" description="Helical" evidence="2">
    <location>
        <begin position="133"/>
        <end position="156"/>
    </location>
</feature>
<feature type="transmembrane region" description="Helical" evidence="2">
    <location>
        <begin position="279"/>
        <end position="301"/>
    </location>
</feature>
<feature type="compositionally biased region" description="Basic and acidic residues" evidence="1">
    <location>
        <begin position="63"/>
        <end position="96"/>
    </location>
</feature>
<dbReference type="RefSeq" id="XP_002671521.1">
    <property type="nucleotide sequence ID" value="XM_002671475.1"/>
</dbReference>
<name>D2VWZ6_NAEGR</name>
<feature type="compositionally biased region" description="Low complexity" evidence="1">
    <location>
        <begin position="1"/>
        <end position="10"/>
    </location>
</feature>
<evidence type="ECO:0000313" key="4">
    <source>
        <dbReference type="Proteomes" id="UP000006671"/>
    </source>
</evidence>
<feature type="transmembrane region" description="Helical" evidence="2">
    <location>
        <begin position="192"/>
        <end position="223"/>
    </location>
</feature>
<dbReference type="VEuPathDB" id="AmoebaDB:NAEGRDRAFT_73560"/>
<dbReference type="AlphaFoldDB" id="D2VWZ6"/>
<feature type="region of interest" description="Disordered" evidence="1">
    <location>
        <begin position="1"/>
        <end position="96"/>
    </location>
</feature>
<dbReference type="OrthoDB" id="10468402at2759"/>
<dbReference type="OMA" id="TSEDHYH"/>
<feature type="transmembrane region" description="Helical" evidence="2">
    <location>
        <begin position="243"/>
        <end position="267"/>
    </location>
</feature>
<organism evidence="4">
    <name type="scientific">Naegleria gruberi</name>
    <name type="common">Amoeba</name>
    <dbReference type="NCBI Taxonomy" id="5762"/>
    <lineage>
        <taxon>Eukaryota</taxon>
        <taxon>Discoba</taxon>
        <taxon>Heterolobosea</taxon>
        <taxon>Tetramitia</taxon>
        <taxon>Eutetramitia</taxon>
        <taxon>Vahlkampfiidae</taxon>
        <taxon>Naegleria</taxon>
    </lineage>
</organism>
<accession>D2VWZ6</accession>
<keyword evidence="2" id="KW-1133">Transmembrane helix</keyword>
<protein>
    <submittedName>
        <fullName evidence="3">Predicted protein</fullName>
    </submittedName>
</protein>
<evidence type="ECO:0000256" key="1">
    <source>
        <dbReference type="SAM" id="MobiDB-lite"/>
    </source>
</evidence>
<gene>
    <name evidence="3" type="ORF">NAEGRDRAFT_73560</name>
</gene>
<keyword evidence="4" id="KW-1185">Reference proteome</keyword>
<keyword evidence="2" id="KW-0472">Membrane</keyword>
<reference evidence="3 4" key="1">
    <citation type="journal article" date="2010" name="Cell">
        <title>The genome of Naegleria gruberi illuminates early eukaryotic versatility.</title>
        <authorList>
            <person name="Fritz-Laylin L.K."/>
            <person name="Prochnik S.E."/>
            <person name="Ginger M.L."/>
            <person name="Dacks J.B."/>
            <person name="Carpenter M.L."/>
            <person name="Field M.C."/>
            <person name="Kuo A."/>
            <person name="Paredez A."/>
            <person name="Chapman J."/>
            <person name="Pham J."/>
            <person name="Shu S."/>
            <person name="Neupane R."/>
            <person name="Cipriano M."/>
            <person name="Mancuso J."/>
            <person name="Tu H."/>
            <person name="Salamov A."/>
            <person name="Lindquist E."/>
            <person name="Shapiro H."/>
            <person name="Lucas S."/>
            <person name="Grigoriev I.V."/>
            <person name="Cande W.Z."/>
            <person name="Fulton C."/>
            <person name="Rokhsar D.S."/>
            <person name="Dawson S.C."/>
        </authorList>
    </citation>
    <scope>NUCLEOTIDE SEQUENCE [LARGE SCALE GENOMIC DNA]</scope>
    <source>
        <strain evidence="3 4">NEG-M</strain>
    </source>
</reference>
<sequence>MSNNENNNNNTVSHMVDEVINEESSQQHEEQHEEEEQTTIPVYREETIELEDEMIQQETTSSSHHEEEVNNTSEDHYHEKKEKINDEETVDEKVERTEPIAEPSVDNIRVSIEKSDISSSVVGGAGDPKPIRVLIPLIAAILNFVYAVIFLILSFVEIKLTIDFVQDYHAKYDKNEDYYEDNGYLEDDQVSLFSGISVFCLVIAALMSLFGATCGLISCIMIIRKEFFFGLLKTHKNYINTILVLACMWLFTSIVSLVPFSGIYLVLDFAVQFGTHIGFDWWALVVVLIGAIFVGFAGLLLKRIWEFRAVYVQFGTL</sequence>
<dbReference type="KEGG" id="ngr:NAEGRDRAFT_73560"/>
<dbReference type="Proteomes" id="UP000006671">
    <property type="component" value="Unassembled WGS sequence"/>
</dbReference>